<reference evidence="2" key="1">
    <citation type="journal article" date="2015" name="Nature">
        <title>Complex archaea that bridge the gap between prokaryotes and eukaryotes.</title>
        <authorList>
            <person name="Spang A."/>
            <person name="Saw J.H."/>
            <person name="Jorgensen S.L."/>
            <person name="Zaremba-Niedzwiedzka K."/>
            <person name="Martijn J."/>
            <person name="Lind A.E."/>
            <person name="van Eijk R."/>
            <person name="Schleper C."/>
            <person name="Guy L."/>
            <person name="Ettema T.J."/>
        </authorList>
    </citation>
    <scope>NUCLEOTIDE SEQUENCE</scope>
</reference>
<dbReference type="AlphaFoldDB" id="A0A0F9EP96"/>
<evidence type="ECO:0000256" key="1">
    <source>
        <dbReference type="SAM" id="Phobius"/>
    </source>
</evidence>
<protein>
    <submittedName>
        <fullName evidence="2">Uncharacterized protein</fullName>
    </submittedName>
</protein>
<comment type="caution">
    <text evidence="2">The sequence shown here is derived from an EMBL/GenBank/DDBJ whole genome shotgun (WGS) entry which is preliminary data.</text>
</comment>
<organism evidence="2">
    <name type="scientific">marine sediment metagenome</name>
    <dbReference type="NCBI Taxonomy" id="412755"/>
    <lineage>
        <taxon>unclassified sequences</taxon>
        <taxon>metagenomes</taxon>
        <taxon>ecological metagenomes</taxon>
    </lineage>
</organism>
<accession>A0A0F9EP96</accession>
<keyword evidence="1" id="KW-0812">Transmembrane</keyword>
<keyword evidence="1" id="KW-0472">Membrane</keyword>
<proteinExistence type="predicted"/>
<evidence type="ECO:0000313" key="2">
    <source>
        <dbReference type="EMBL" id="KKL68086.1"/>
    </source>
</evidence>
<keyword evidence="1" id="KW-1133">Transmembrane helix</keyword>
<feature type="transmembrane region" description="Helical" evidence="1">
    <location>
        <begin position="12"/>
        <end position="34"/>
    </location>
</feature>
<gene>
    <name evidence="2" type="ORF">LCGC14_2128500</name>
</gene>
<dbReference type="EMBL" id="LAZR01026643">
    <property type="protein sequence ID" value="KKL68086.1"/>
    <property type="molecule type" value="Genomic_DNA"/>
</dbReference>
<sequence>MLTGNKNQVHEFLSNKSSLILFLILVGIGVLILFSRQRKERDVVNINTPRTNHSTSSGQHSYRHDEFSELVLKPNRTYTIRFLQAGTSGTFYAPAMSNVRIKSPIHHTTIFPDTSFGESGNRGWLGNKKAYERFNISSAYIQDITITTSG</sequence>
<name>A0A0F9EP96_9ZZZZ</name>